<dbReference type="AntiFam" id="ANF00133">
    <property type="entry name" value="Shadow ORF (opposite mccA)"/>
</dbReference>
<proteinExistence type="predicted"/>
<reference evidence="1" key="1">
    <citation type="submission" date="2019-08" db="EMBL/GenBank/DDBJ databases">
        <authorList>
            <person name="Kucharzyk K."/>
            <person name="Murdoch R.W."/>
            <person name="Higgins S."/>
            <person name="Loffler F."/>
        </authorList>
    </citation>
    <scope>NUCLEOTIDE SEQUENCE</scope>
</reference>
<gene>
    <name evidence="1" type="ORF">SDC9_28759</name>
</gene>
<sequence length="710" mass="79121">MRRRPPGRRGTRPPSSATTAVASFELHDDVVDLERGARRRVDLLHHAGTLGLEDVFHLHRLDGGQRLALLHLLAFGDRDLHDQAGHRAEQVLRGVRRQLLGHQLSQFVGARGADVHLQIRAPHAHAEAHRDQADLQHQRVTADIERRERMARHPVRGDALVAAVILEGDGRALVVGRNVQMVFAALQRHHPFVAHHALVIAERARDPRLPDLGDAVHRRDGGRHVAQRLFVELDAVEAFRVFLGDEGGGDVALDEAVMVHHRRDEGQVVTDALDLEGVEREPHLLDRLEARRRPGAELGDHRVVIHRDLAALEHPGVVAHDATARRRAFDRRAVLGQPADRRQELAIGVFGIEPAFDRPAVDLQIRLLERQLAAIGDVDHLLDQVDAGDQFGDRMFHLQAGVHLEEVEVLVPVDDEFHGAGRGVAHGLRQRDGLLAHRLARRRVEERRGRLFDDLLVAALDRAFALVQIDAVAVLVAEHLDLDVARLGHELLDEDAVVAEARRGLVLRAFKAFAGFLLVPGDAHALAAAAGRSLDHHRIADLVRDLHRFLGVGDQPHVARNRRDARFLGQLLRGDLVAHRLDRGRRRPDEDDAFLLQRLGELHVLGQEAVARMHRLGAGLADRVHDLVDHDIGLVRRRRADMHRLVSHLHVQRVRIGVGIDGDRLDPHLARRLDHAAGDLAAVCDQDFLEHVSPFPPGAGYRSAPSQHDW</sequence>
<evidence type="ECO:0000313" key="1">
    <source>
        <dbReference type="EMBL" id="MPL82810.1"/>
    </source>
</evidence>
<accession>A0A644UUS1</accession>
<dbReference type="AlphaFoldDB" id="A0A644UUS1"/>
<comment type="caution">
    <text evidence="1">The sequence shown here is derived from an EMBL/GenBank/DDBJ whole genome shotgun (WGS) entry which is preliminary data.</text>
</comment>
<protein>
    <recommendedName>
        <fullName evidence="2">NAD-specific glutamate dehydrogenase</fullName>
    </recommendedName>
</protein>
<name>A0A644UUS1_9ZZZZ</name>
<evidence type="ECO:0008006" key="2">
    <source>
        <dbReference type="Google" id="ProtNLM"/>
    </source>
</evidence>
<organism evidence="1">
    <name type="scientific">bioreactor metagenome</name>
    <dbReference type="NCBI Taxonomy" id="1076179"/>
    <lineage>
        <taxon>unclassified sequences</taxon>
        <taxon>metagenomes</taxon>
        <taxon>ecological metagenomes</taxon>
    </lineage>
</organism>
<dbReference type="EMBL" id="VSSQ01000168">
    <property type="protein sequence ID" value="MPL82810.1"/>
    <property type="molecule type" value="Genomic_DNA"/>
</dbReference>